<accession>A0A934MXL4</accession>
<proteinExistence type="predicted"/>
<dbReference type="EMBL" id="JAELUP010000117">
    <property type="protein sequence ID" value="MBJ6364302.1"/>
    <property type="molecule type" value="Genomic_DNA"/>
</dbReference>
<dbReference type="RefSeq" id="WP_199021890.1">
    <property type="nucleotide sequence ID" value="NZ_JAELUP010000117.1"/>
</dbReference>
<comment type="caution">
    <text evidence="2">The sequence shown here is derived from an EMBL/GenBank/DDBJ whole genome shotgun (WGS) entry which is preliminary data.</text>
</comment>
<keyword evidence="3" id="KW-1185">Reference proteome</keyword>
<dbReference type="Proteomes" id="UP000640274">
    <property type="component" value="Unassembled WGS sequence"/>
</dbReference>
<keyword evidence="1" id="KW-0472">Membrane</keyword>
<evidence type="ECO:0000256" key="1">
    <source>
        <dbReference type="SAM" id="Phobius"/>
    </source>
</evidence>
<sequence length="248" mass="27808">MFELLVSFQYKNFNSFNSLTEVDKFDPNKEKEIIDNINQNIHALDIPKNYQEKEGLSLERVDEIKREAIYNSVQNQNNNMQLMASEAAGAFDTYYNHNTTTGNFTVQALVANRKYVQYTGSTIGNPKNASTLFSYKKIVDNYENTVIKQMESAHWSEVAGWVATLTSGALLLASFATGPVGWVAIFNAKTIAEMFAFFIGFTSTAYAIVQRTQLSKNAAELKSAAYNKIWGNSNWDTGTTAWSIVDGY</sequence>
<keyword evidence="1" id="KW-1133">Transmembrane helix</keyword>
<reference evidence="2" key="1">
    <citation type="submission" date="2020-12" db="EMBL/GenBank/DDBJ databases">
        <authorList>
            <person name="Huq M.A."/>
        </authorList>
    </citation>
    <scope>NUCLEOTIDE SEQUENCE</scope>
    <source>
        <strain evidence="2">MAHUQ-46</strain>
    </source>
</reference>
<gene>
    <name evidence="2" type="ORF">JFN88_24090</name>
</gene>
<evidence type="ECO:0000313" key="3">
    <source>
        <dbReference type="Proteomes" id="UP000640274"/>
    </source>
</evidence>
<protein>
    <submittedName>
        <fullName evidence="2">Uncharacterized protein</fullName>
    </submittedName>
</protein>
<feature type="transmembrane region" description="Helical" evidence="1">
    <location>
        <begin position="158"/>
        <end position="185"/>
    </location>
</feature>
<dbReference type="AlphaFoldDB" id="A0A934MXL4"/>
<feature type="transmembrane region" description="Helical" evidence="1">
    <location>
        <begin position="191"/>
        <end position="209"/>
    </location>
</feature>
<keyword evidence="1" id="KW-0812">Transmembrane</keyword>
<name>A0A934MXL4_9BACL</name>
<evidence type="ECO:0000313" key="2">
    <source>
        <dbReference type="EMBL" id="MBJ6364302.1"/>
    </source>
</evidence>
<organism evidence="2 3">
    <name type="scientific">Paenibacillus roseus</name>
    <dbReference type="NCBI Taxonomy" id="2798579"/>
    <lineage>
        <taxon>Bacteria</taxon>
        <taxon>Bacillati</taxon>
        <taxon>Bacillota</taxon>
        <taxon>Bacilli</taxon>
        <taxon>Bacillales</taxon>
        <taxon>Paenibacillaceae</taxon>
        <taxon>Paenibacillus</taxon>
    </lineage>
</organism>